<proteinExistence type="predicted"/>
<dbReference type="EMBL" id="CP103840">
    <property type="protein sequence ID" value="WOB26713.1"/>
    <property type="molecule type" value="Genomic_DNA"/>
</dbReference>
<sequence>MTVSADNAHPSFDASTADRLLELLSTDDDFRDCFQCNPAQALAQIGAAGASADNAVPAAGDAYYCMTTNQLASKEDIALARTELQSYLTEKTNHTVVFALDSDSIRSTLLRR</sequence>
<organism evidence="1 3">
    <name type="scientific">Xanthomonas dyei</name>
    <dbReference type="NCBI Taxonomy" id="743699"/>
    <lineage>
        <taxon>Bacteria</taxon>
        <taxon>Pseudomonadati</taxon>
        <taxon>Pseudomonadota</taxon>
        <taxon>Gammaproteobacteria</taxon>
        <taxon>Lysobacterales</taxon>
        <taxon>Lysobacteraceae</taxon>
        <taxon>Xanthomonas</taxon>
    </lineage>
</organism>
<dbReference type="Proteomes" id="UP000238908">
    <property type="component" value="Unassembled WGS sequence"/>
</dbReference>
<reference evidence="2 4" key="2">
    <citation type="submission" date="2022-08" db="EMBL/GenBank/DDBJ databases">
        <title>Whole genome sequencing-based tracing of a 2022 introduction and outbreak of Xanthomonas hortorum pv. pelargonii.</title>
        <authorList>
            <person name="Iruegas-Bocardo F."/>
            <person name="Weisberg A.K."/>
            <person name="Riutta E.R."/>
            <person name="Kilday K."/>
            <person name="Bonkowski J.C."/>
            <person name="Creswell T."/>
            <person name="Daughtrey M.L."/>
            <person name="Rane K."/>
            <person name="Grunwald N.J."/>
            <person name="Chang J.H."/>
            <person name="Putnam M.L."/>
        </authorList>
    </citation>
    <scope>NUCLEOTIDE SEQUENCE [LARGE SCALE GENOMIC DNA]</scope>
    <source>
        <strain evidence="2 4">22-325</strain>
    </source>
</reference>
<dbReference type="InterPro" id="IPR030976">
    <property type="entry name" value="Mod_pep_NH_fam"/>
</dbReference>
<evidence type="ECO:0000313" key="2">
    <source>
        <dbReference type="EMBL" id="WOB26713.1"/>
    </source>
</evidence>
<reference evidence="1 3" key="1">
    <citation type="submission" date="2016-08" db="EMBL/GenBank/DDBJ databases">
        <authorList>
            <person name="Seilhamer J.J."/>
        </authorList>
    </citation>
    <scope>NUCLEOTIDE SEQUENCE [LARGE SCALE GENOMIC DNA]</scope>
    <source>
        <strain evidence="1 3">CFBP7245</strain>
    </source>
</reference>
<dbReference type="RefSeq" id="WP_104615300.1">
    <property type="nucleotide sequence ID" value="NZ_CP103837.1"/>
</dbReference>
<dbReference type="EMBL" id="MDEE01000009">
    <property type="protein sequence ID" value="PPU56743.1"/>
    <property type="molecule type" value="Genomic_DNA"/>
</dbReference>
<dbReference type="Proteomes" id="UP001304534">
    <property type="component" value="Chromosome"/>
</dbReference>
<evidence type="ECO:0000313" key="1">
    <source>
        <dbReference type="EMBL" id="PPU56743.1"/>
    </source>
</evidence>
<protein>
    <submittedName>
        <fullName evidence="2">NHLP-related RiPP peptide</fullName>
    </submittedName>
    <submittedName>
        <fullName evidence="1">Putative modified peptide</fullName>
    </submittedName>
</protein>
<dbReference type="AlphaFoldDB" id="A0A2S7C5D3"/>
<keyword evidence="4" id="KW-1185">Reference proteome</keyword>
<gene>
    <name evidence="2" type="ORF">NYR99_01480</name>
    <name evidence="1" type="ORF">XdyCFBP7245_08685</name>
</gene>
<accession>A0A2S7C5D3</accession>
<evidence type="ECO:0000313" key="3">
    <source>
        <dbReference type="Proteomes" id="UP000238908"/>
    </source>
</evidence>
<evidence type="ECO:0000313" key="4">
    <source>
        <dbReference type="Proteomes" id="UP001304534"/>
    </source>
</evidence>
<dbReference type="NCBIfam" id="TIGR04509">
    <property type="entry name" value="mod_pep_NH_fam"/>
    <property type="match status" value="1"/>
</dbReference>
<dbReference type="GeneID" id="95582500"/>
<name>A0A2S7C5D3_9XANT</name>